<gene>
    <name evidence="4" type="ORF">AVDCRST_MAG67-2273</name>
</gene>
<proteinExistence type="inferred from homology"/>
<dbReference type="NCBIfam" id="TIGR00377">
    <property type="entry name" value="ant_ant_sig"/>
    <property type="match status" value="1"/>
</dbReference>
<dbReference type="PROSITE" id="PS50801">
    <property type="entry name" value="STAS"/>
    <property type="match status" value="1"/>
</dbReference>
<dbReference type="InterPro" id="IPR002645">
    <property type="entry name" value="STAS_dom"/>
</dbReference>
<dbReference type="CDD" id="cd07043">
    <property type="entry name" value="STAS_anti-anti-sigma_factors"/>
    <property type="match status" value="1"/>
</dbReference>
<comment type="similarity">
    <text evidence="1 2">Belongs to the anti-sigma-factor antagonist family.</text>
</comment>
<dbReference type="EMBL" id="CADCVQ010000090">
    <property type="protein sequence ID" value="CAA9504970.1"/>
    <property type="molecule type" value="Genomic_DNA"/>
</dbReference>
<dbReference type="Gene3D" id="3.30.750.24">
    <property type="entry name" value="STAS domain"/>
    <property type="match status" value="1"/>
</dbReference>
<feature type="domain" description="STAS" evidence="3">
    <location>
        <begin position="6"/>
        <end position="116"/>
    </location>
</feature>
<dbReference type="PANTHER" id="PTHR33495">
    <property type="entry name" value="ANTI-SIGMA FACTOR ANTAGONIST TM_1081-RELATED-RELATED"/>
    <property type="match status" value="1"/>
</dbReference>
<dbReference type="SUPFAM" id="SSF52091">
    <property type="entry name" value="SpoIIaa-like"/>
    <property type="match status" value="1"/>
</dbReference>
<dbReference type="InterPro" id="IPR036513">
    <property type="entry name" value="STAS_dom_sf"/>
</dbReference>
<evidence type="ECO:0000256" key="2">
    <source>
        <dbReference type="RuleBase" id="RU003749"/>
    </source>
</evidence>
<accession>A0A6J4STN8</accession>
<dbReference type="AlphaFoldDB" id="A0A6J4STN8"/>
<dbReference type="PANTHER" id="PTHR33495:SF13">
    <property type="entry name" value="ANTI-SIGMA-F FACTOR ANTAGONIST RSFB"/>
    <property type="match status" value="1"/>
</dbReference>
<dbReference type="InterPro" id="IPR003658">
    <property type="entry name" value="Anti-sigma_ant"/>
</dbReference>
<reference evidence="4" key="1">
    <citation type="submission" date="2020-02" db="EMBL/GenBank/DDBJ databases">
        <authorList>
            <person name="Meier V. D."/>
        </authorList>
    </citation>
    <scope>NUCLEOTIDE SEQUENCE</scope>
    <source>
        <strain evidence="4">AVDCRST_MAG67</strain>
    </source>
</reference>
<evidence type="ECO:0000313" key="4">
    <source>
        <dbReference type="EMBL" id="CAA9504970.1"/>
    </source>
</evidence>
<evidence type="ECO:0000256" key="1">
    <source>
        <dbReference type="ARBA" id="ARBA00009013"/>
    </source>
</evidence>
<sequence length="117" mass="12374">MNVDGAALTSAQHGDHVIISVSGELDVFNAARIVALVEAAVPTHAHGAVIDLSDVGFLDSTAIRKLFALTSRLGERRQRVRLVTPGGSIVLRTLQLVEFGRAAPLHDSLEEALAELA</sequence>
<evidence type="ECO:0000259" key="3">
    <source>
        <dbReference type="PROSITE" id="PS50801"/>
    </source>
</evidence>
<organism evidence="4">
    <name type="scientific">uncultured Solirubrobacteraceae bacterium</name>
    <dbReference type="NCBI Taxonomy" id="1162706"/>
    <lineage>
        <taxon>Bacteria</taxon>
        <taxon>Bacillati</taxon>
        <taxon>Actinomycetota</taxon>
        <taxon>Thermoleophilia</taxon>
        <taxon>Solirubrobacterales</taxon>
        <taxon>Solirubrobacteraceae</taxon>
        <taxon>environmental samples</taxon>
    </lineage>
</organism>
<protein>
    <recommendedName>
        <fullName evidence="2">Anti-sigma factor antagonist</fullName>
    </recommendedName>
</protein>
<dbReference type="GO" id="GO:0043856">
    <property type="term" value="F:anti-sigma factor antagonist activity"/>
    <property type="evidence" value="ECO:0007669"/>
    <property type="project" value="InterPro"/>
</dbReference>
<dbReference type="Pfam" id="PF01740">
    <property type="entry name" value="STAS"/>
    <property type="match status" value="1"/>
</dbReference>
<name>A0A6J4STN8_9ACTN</name>